<dbReference type="InterPro" id="IPR038501">
    <property type="entry name" value="Spore_GerAC_C_sf"/>
</dbReference>
<name>A0A1G6GXM0_9BACI</name>
<evidence type="ECO:0000256" key="1">
    <source>
        <dbReference type="ARBA" id="ARBA00004635"/>
    </source>
</evidence>
<dbReference type="GO" id="GO:0009847">
    <property type="term" value="P:spore germination"/>
    <property type="evidence" value="ECO:0007669"/>
    <property type="project" value="InterPro"/>
</dbReference>
<dbReference type="InterPro" id="IPR008844">
    <property type="entry name" value="Spore_GerAC-like"/>
</dbReference>
<dbReference type="NCBIfam" id="TIGR02887">
    <property type="entry name" value="spore_ger_x_C"/>
    <property type="match status" value="1"/>
</dbReference>
<feature type="domain" description="Spore germination protein N-terminal" evidence="9">
    <location>
        <begin position="26"/>
        <end position="188"/>
    </location>
</feature>
<dbReference type="EMBL" id="FMYM01000002">
    <property type="protein sequence ID" value="SDB86767.1"/>
    <property type="molecule type" value="Genomic_DNA"/>
</dbReference>
<gene>
    <name evidence="10" type="ORF">SAMN05421737_102140</name>
</gene>
<dbReference type="STRING" id="1464122.SAMN05421737_102140"/>
<evidence type="ECO:0000256" key="3">
    <source>
        <dbReference type="ARBA" id="ARBA00022544"/>
    </source>
</evidence>
<evidence type="ECO:0000256" key="7">
    <source>
        <dbReference type="ARBA" id="ARBA00023288"/>
    </source>
</evidence>
<dbReference type="AlphaFoldDB" id="A0A1G6GXM0"/>
<dbReference type="Gene3D" id="3.30.300.210">
    <property type="entry name" value="Nutrient germinant receptor protein C, domain 3"/>
    <property type="match status" value="1"/>
</dbReference>
<dbReference type="Proteomes" id="UP000242662">
    <property type="component" value="Unassembled WGS sequence"/>
</dbReference>
<evidence type="ECO:0000256" key="2">
    <source>
        <dbReference type="ARBA" id="ARBA00007886"/>
    </source>
</evidence>
<keyword evidence="7" id="KW-0449">Lipoprotein</keyword>
<comment type="similarity">
    <text evidence="2">Belongs to the GerABKC lipoprotein family.</text>
</comment>
<keyword evidence="5" id="KW-0472">Membrane</keyword>
<dbReference type="PANTHER" id="PTHR35789">
    <property type="entry name" value="SPORE GERMINATION PROTEIN B3"/>
    <property type="match status" value="1"/>
</dbReference>
<reference evidence="11" key="1">
    <citation type="submission" date="2016-09" db="EMBL/GenBank/DDBJ databases">
        <authorList>
            <person name="Varghese N."/>
            <person name="Submissions S."/>
        </authorList>
    </citation>
    <scope>NUCLEOTIDE SEQUENCE [LARGE SCALE GENOMIC DNA]</scope>
    <source>
        <strain evidence="11">25nlg</strain>
    </source>
</reference>
<dbReference type="Pfam" id="PF05504">
    <property type="entry name" value="Spore_GerAC"/>
    <property type="match status" value="1"/>
</dbReference>
<dbReference type="RefSeq" id="WP_090774718.1">
    <property type="nucleotide sequence ID" value="NZ_FMYM01000002.1"/>
</dbReference>
<evidence type="ECO:0000256" key="5">
    <source>
        <dbReference type="ARBA" id="ARBA00023136"/>
    </source>
</evidence>
<feature type="domain" description="Spore germination GerAC-like C-terminal" evidence="8">
    <location>
        <begin position="198"/>
        <end position="357"/>
    </location>
</feature>
<evidence type="ECO:0000313" key="10">
    <source>
        <dbReference type="EMBL" id="SDB86767.1"/>
    </source>
</evidence>
<accession>A0A1G6GXM0</accession>
<dbReference type="OrthoDB" id="2592518at2"/>
<keyword evidence="4" id="KW-0732">Signal</keyword>
<dbReference type="InterPro" id="IPR046953">
    <property type="entry name" value="Spore_GerAC-like_C"/>
</dbReference>
<dbReference type="PANTHER" id="PTHR35789:SF1">
    <property type="entry name" value="SPORE GERMINATION PROTEIN B3"/>
    <property type="match status" value="1"/>
</dbReference>
<proteinExistence type="inferred from homology"/>
<comment type="subcellular location">
    <subcellularLocation>
        <location evidence="1">Membrane</location>
        <topology evidence="1">Lipid-anchor</topology>
    </subcellularLocation>
</comment>
<protein>
    <submittedName>
        <fullName evidence="10">Spore germination protein</fullName>
    </submittedName>
</protein>
<dbReference type="GO" id="GO:0016020">
    <property type="term" value="C:membrane"/>
    <property type="evidence" value="ECO:0007669"/>
    <property type="project" value="UniProtKB-SubCell"/>
</dbReference>
<evidence type="ECO:0000256" key="4">
    <source>
        <dbReference type="ARBA" id="ARBA00022729"/>
    </source>
</evidence>
<organism evidence="10 11">
    <name type="scientific">Shouchella lonarensis</name>
    <dbReference type="NCBI Taxonomy" id="1464122"/>
    <lineage>
        <taxon>Bacteria</taxon>
        <taxon>Bacillati</taxon>
        <taxon>Bacillota</taxon>
        <taxon>Bacilli</taxon>
        <taxon>Bacillales</taxon>
        <taxon>Bacillaceae</taxon>
        <taxon>Shouchella</taxon>
    </lineage>
</organism>
<evidence type="ECO:0000259" key="8">
    <source>
        <dbReference type="Pfam" id="PF05504"/>
    </source>
</evidence>
<keyword evidence="6" id="KW-0564">Palmitate</keyword>
<sequence length="360" mass="40943">MNSKWRVLVILVIICVALLAPNTTNVLDELQLMQTIGFDAGDDDDVIGTVGIISYSADKNYQTTTLSAPSDSARHHRIRMDSMTSHPLHAGKLTGILFGADLSERGIFDTLDTYYRDPKVAARAYLAVVDGEAKELLENKYPFQQEEIGYLNRLINHNINRGNLPRTNMHLFMRAFYEKGKDPFLPLLVYTDEYIRIQGLALFKGDKWVDQLNLEQAFFFKLLTDDYETGGLIELPIDENGEQAVLKELRSGKSFSFNIKQQQPSIDIHVRVKARLSEYSGKHLTEGRLKEITAYSEKEMTKRLQKLLNDLQKKKLDPIGFGDQVIHRGPMDIKEWEEIYPEMALNATVSVKIIESGVSQ</sequence>
<dbReference type="Pfam" id="PF25198">
    <property type="entry name" value="Spore_GerAC_N"/>
    <property type="match status" value="1"/>
</dbReference>
<evidence type="ECO:0000259" key="9">
    <source>
        <dbReference type="Pfam" id="PF25198"/>
    </source>
</evidence>
<keyword evidence="11" id="KW-1185">Reference proteome</keyword>
<evidence type="ECO:0000256" key="6">
    <source>
        <dbReference type="ARBA" id="ARBA00023139"/>
    </source>
</evidence>
<evidence type="ECO:0000313" key="11">
    <source>
        <dbReference type="Proteomes" id="UP000242662"/>
    </source>
</evidence>
<keyword evidence="3" id="KW-0309">Germination</keyword>
<dbReference type="InterPro" id="IPR057336">
    <property type="entry name" value="GerAC_N"/>
</dbReference>